<dbReference type="GO" id="GO:0061513">
    <property type="term" value="F:glucose 6-phosphate:phosphate antiporter activity"/>
    <property type="evidence" value="ECO:0007669"/>
    <property type="project" value="TreeGrafter"/>
</dbReference>
<reference evidence="6 7" key="1">
    <citation type="journal article" date="2021" name="Elife">
        <title>Chloroplast acquisition without the gene transfer in kleptoplastic sea slugs, Plakobranchus ocellatus.</title>
        <authorList>
            <person name="Maeda T."/>
            <person name="Takahashi S."/>
            <person name="Yoshida T."/>
            <person name="Shimamura S."/>
            <person name="Takaki Y."/>
            <person name="Nagai Y."/>
            <person name="Toyoda A."/>
            <person name="Suzuki Y."/>
            <person name="Arimoto A."/>
            <person name="Ishii H."/>
            <person name="Satoh N."/>
            <person name="Nishiyama T."/>
            <person name="Hasebe M."/>
            <person name="Maruyama T."/>
            <person name="Minagawa J."/>
            <person name="Obokata J."/>
            <person name="Shigenobu S."/>
        </authorList>
    </citation>
    <scope>NUCLEOTIDE SEQUENCE [LARGE SCALE GENOMIC DNA]</scope>
</reference>
<evidence type="ECO:0000256" key="2">
    <source>
        <dbReference type="ARBA" id="ARBA00022692"/>
    </source>
</evidence>
<feature type="transmembrane region" description="Helical" evidence="5">
    <location>
        <begin position="58"/>
        <end position="91"/>
    </location>
</feature>
<dbReference type="AlphaFoldDB" id="A0AAV4HDP6"/>
<dbReference type="PANTHER" id="PTHR43826:SF3">
    <property type="entry name" value="GLUCOSE-6-PHOSPHATE EXCHANGER SLC37A4"/>
    <property type="match status" value="1"/>
</dbReference>
<evidence type="ECO:0000256" key="5">
    <source>
        <dbReference type="SAM" id="Phobius"/>
    </source>
</evidence>
<dbReference type="PANTHER" id="PTHR43826">
    <property type="entry name" value="GLUCOSE-6-PHOSPHATE EXCHANGER SLC37A4"/>
    <property type="match status" value="1"/>
</dbReference>
<dbReference type="Pfam" id="PF07690">
    <property type="entry name" value="MFS_1"/>
    <property type="match status" value="1"/>
</dbReference>
<keyword evidence="2 5" id="KW-0812">Transmembrane</keyword>
<evidence type="ECO:0000256" key="3">
    <source>
        <dbReference type="ARBA" id="ARBA00022989"/>
    </source>
</evidence>
<dbReference type="Proteomes" id="UP000762676">
    <property type="component" value="Unassembled WGS sequence"/>
</dbReference>
<accession>A0AAV4HDP6</accession>
<evidence type="ECO:0000256" key="4">
    <source>
        <dbReference type="ARBA" id="ARBA00023136"/>
    </source>
</evidence>
<dbReference type="InterPro" id="IPR011701">
    <property type="entry name" value="MFS"/>
</dbReference>
<dbReference type="GO" id="GO:0035435">
    <property type="term" value="P:phosphate ion transmembrane transport"/>
    <property type="evidence" value="ECO:0007669"/>
    <property type="project" value="TreeGrafter"/>
</dbReference>
<organism evidence="6 7">
    <name type="scientific">Elysia marginata</name>
    <dbReference type="NCBI Taxonomy" id="1093978"/>
    <lineage>
        <taxon>Eukaryota</taxon>
        <taxon>Metazoa</taxon>
        <taxon>Spiralia</taxon>
        <taxon>Lophotrochozoa</taxon>
        <taxon>Mollusca</taxon>
        <taxon>Gastropoda</taxon>
        <taxon>Heterobranchia</taxon>
        <taxon>Euthyneura</taxon>
        <taxon>Panpulmonata</taxon>
        <taxon>Sacoglossa</taxon>
        <taxon>Placobranchoidea</taxon>
        <taxon>Plakobranchidae</taxon>
        <taxon>Elysia</taxon>
    </lineage>
</organism>
<dbReference type="InterPro" id="IPR051337">
    <property type="entry name" value="OPA_Antiporter"/>
</dbReference>
<dbReference type="SUPFAM" id="SSF103473">
    <property type="entry name" value="MFS general substrate transporter"/>
    <property type="match status" value="1"/>
</dbReference>
<comment type="subcellular location">
    <subcellularLocation>
        <location evidence="1">Endomembrane system</location>
        <topology evidence="1">Multi-pass membrane protein</topology>
    </subcellularLocation>
</comment>
<keyword evidence="7" id="KW-1185">Reference proteome</keyword>
<dbReference type="Gene3D" id="1.20.1250.20">
    <property type="entry name" value="MFS general substrate transporter like domains"/>
    <property type="match status" value="1"/>
</dbReference>
<feature type="transmembrane region" description="Helical" evidence="5">
    <location>
        <begin position="139"/>
        <end position="158"/>
    </location>
</feature>
<evidence type="ECO:0000313" key="6">
    <source>
        <dbReference type="EMBL" id="GFR94851.1"/>
    </source>
</evidence>
<evidence type="ECO:0000313" key="7">
    <source>
        <dbReference type="Proteomes" id="UP000762676"/>
    </source>
</evidence>
<evidence type="ECO:0000256" key="1">
    <source>
        <dbReference type="ARBA" id="ARBA00004127"/>
    </source>
</evidence>
<keyword evidence="4 5" id="KW-0472">Membrane</keyword>
<gene>
    <name evidence="6" type="ORF">ElyMa_004414200</name>
</gene>
<name>A0AAV4HDP6_9GAST</name>
<comment type="caution">
    <text evidence="6">The sequence shown here is derived from an EMBL/GenBank/DDBJ whole genome shotgun (WGS) entry which is preliminary data.</text>
</comment>
<dbReference type="EMBL" id="BMAT01008900">
    <property type="protein sequence ID" value="GFR94851.1"/>
    <property type="molecule type" value="Genomic_DNA"/>
</dbReference>
<sequence length="227" mass="23902">MINVSLNAPHFRCDHQQSTSRLYDSEDDGWSDGGCCFTESSALILSVPHWFDTRILHCAILIVIVVVVVAVAAAAAAAAAAVVVVVVVAVVVAAAAGTASSVLMFSVASFLCGFVQGPSWGACAVLLKQLVEPQQFATWWGILSVSTNVAGTVGPFLSAFCVESYGWRSAFVAVSTVTMVFSGLSFVVLQLFTSGDQKAKQTGALKINNDDNFCCFFFLETLVIAGV</sequence>
<dbReference type="InterPro" id="IPR036259">
    <property type="entry name" value="MFS_trans_sf"/>
</dbReference>
<keyword evidence="3 5" id="KW-1133">Transmembrane helix</keyword>
<protein>
    <submittedName>
        <fullName evidence="6">Glucose-6-phosphate translocase</fullName>
    </submittedName>
</protein>
<feature type="transmembrane region" description="Helical" evidence="5">
    <location>
        <begin position="170"/>
        <end position="192"/>
    </location>
</feature>
<dbReference type="GO" id="GO:0005789">
    <property type="term" value="C:endoplasmic reticulum membrane"/>
    <property type="evidence" value="ECO:0007669"/>
    <property type="project" value="TreeGrafter"/>
</dbReference>
<proteinExistence type="predicted"/>